<evidence type="ECO:0000256" key="2">
    <source>
        <dbReference type="ARBA" id="ARBA00008107"/>
    </source>
</evidence>
<name>A0A9D1T9X3_9FIRM</name>
<dbReference type="InterPro" id="IPR026022">
    <property type="entry name" value="PhoU_dom"/>
</dbReference>
<dbReference type="Proteomes" id="UP000824169">
    <property type="component" value="Unassembled WGS sequence"/>
</dbReference>
<keyword evidence="5 7" id="KW-0963">Cytoplasm</keyword>
<dbReference type="GO" id="GO:0006817">
    <property type="term" value="P:phosphate ion transport"/>
    <property type="evidence" value="ECO:0007669"/>
    <property type="project" value="UniProtKB-KW"/>
</dbReference>
<dbReference type="PANTHER" id="PTHR42930">
    <property type="entry name" value="PHOSPHATE-SPECIFIC TRANSPORT SYSTEM ACCESSORY PROTEIN PHOU"/>
    <property type="match status" value="1"/>
</dbReference>
<dbReference type="InterPro" id="IPR038078">
    <property type="entry name" value="PhoU-like_sf"/>
</dbReference>
<comment type="subcellular location">
    <subcellularLocation>
        <location evidence="1 7">Cytoplasm</location>
    </subcellularLocation>
</comment>
<keyword evidence="4 7" id="KW-0813">Transport</keyword>
<feature type="domain" description="PhoU" evidence="8">
    <location>
        <begin position="120"/>
        <end position="204"/>
    </location>
</feature>
<dbReference type="Gene3D" id="1.20.58.220">
    <property type="entry name" value="Phosphate transport system protein phou homolog 2, domain 2"/>
    <property type="match status" value="1"/>
</dbReference>
<accession>A0A9D1T9X3</accession>
<evidence type="ECO:0000259" key="8">
    <source>
        <dbReference type="Pfam" id="PF01895"/>
    </source>
</evidence>
<dbReference type="NCBIfam" id="TIGR02135">
    <property type="entry name" value="phoU_full"/>
    <property type="match status" value="1"/>
</dbReference>
<keyword evidence="6 7" id="KW-0592">Phosphate transport</keyword>
<evidence type="ECO:0000256" key="5">
    <source>
        <dbReference type="ARBA" id="ARBA00022490"/>
    </source>
</evidence>
<evidence type="ECO:0000313" key="9">
    <source>
        <dbReference type="EMBL" id="HIV24986.1"/>
    </source>
</evidence>
<evidence type="ECO:0000256" key="6">
    <source>
        <dbReference type="ARBA" id="ARBA00022592"/>
    </source>
</evidence>
<dbReference type="SUPFAM" id="SSF109755">
    <property type="entry name" value="PhoU-like"/>
    <property type="match status" value="1"/>
</dbReference>
<sequence length="216" mass="23987">MRNRFDKQMEELHTELIEMGALCEHMIGESYQALMSGDMDAAAKIIGQDAAIDLKERDIETLCLKLLLQQQPVATDLRKVSAALKMITDMERIGDQAADIAEIVRTAGRLKAAAQTVQIGEMAKAATQMVTESIDAYVKQDLDIAQKVISDDDAVDRLFDLIRDELAHGIGKGVASIEQTMDILMIAKYFERIADHATNIAEWVEFSITGHHRGEQ</sequence>
<feature type="domain" description="PhoU" evidence="8">
    <location>
        <begin position="16"/>
        <end position="104"/>
    </location>
</feature>
<organism evidence="9 10">
    <name type="scientific">Candidatus Scatomonas pullistercoris</name>
    <dbReference type="NCBI Taxonomy" id="2840920"/>
    <lineage>
        <taxon>Bacteria</taxon>
        <taxon>Bacillati</taxon>
        <taxon>Bacillota</taxon>
        <taxon>Clostridia</taxon>
        <taxon>Lachnospirales</taxon>
        <taxon>Lachnospiraceae</taxon>
        <taxon>Lachnospiraceae incertae sedis</taxon>
        <taxon>Candidatus Scatomonas</taxon>
    </lineage>
</organism>
<dbReference type="GO" id="GO:0045936">
    <property type="term" value="P:negative regulation of phosphate metabolic process"/>
    <property type="evidence" value="ECO:0007669"/>
    <property type="project" value="InterPro"/>
</dbReference>
<dbReference type="GO" id="GO:0030643">
    <property type="term" value="P:intracellular phosphate ion homeostasis"/>
    <property type="evidence" value="ECO:0007669"/>
    <property type="project" value="InterPro"/>
</dbReference>
<proteinExistence type="inferred from homology"/>
<dbReference type="EMBL" id="DVOO01000011">
    <property type="protein sequence ID" value="HIV24986.1"/>
    <property type="molecule type" value="Genomic_DNA"/>
</dbReference>
<dbReference type="PANTHER" id="PTHR42930:SF3">
    <property type="entry name" value="PHOSPHATE-SPECIFIC TRANSPORT SYSTEM ACCESSORY PROTEIN PHOU"/>
    <property type="match status" value="1"/>
</dbReference>
<comment type="similarity">
    <text evidence="2 7">Belongs to the PhoU family.</text>
</comment>
<evidence type="ECO:0000256" key="7">
    <source>
        <dbReference type="PIRNR" id="PIRNR003107"/>
    </source>
</evidence>
<dbReference type="AlphaFoldDB" id="A0A9D1T9X3"/>
<dbReference type="InterPro" id="IPR028366">
    <property type="entry name" value="PhoU"/>
</dbReference>
<gene>
    <name evidence="9" type="primary">phoU</name>
    <name evidence="9" type="ORF">IAB71_04235</name>
</gene>
<evidence type="ECO:0000256" key="3">
    <source>
        <dbReference type="ARBA" id="ARBA00011738"/>
    </source>
</evidence>
<dbReference type="Pfam" id="PF01895">
    <property type="entry name" value="PhoU"/>
    <property type="match status" value="2"/>
</dbReference>
<reference evidence="9" key="2">
    <citation type="journal article" date="2021" name="PeerJ">
        <title>Extensive microbial diversity within the chicken gut microbiome revealed by metagenomics and culture.</title>
        <authorList>
            <person name="Gilroy R."/>
            <person name="Ravi A."/>
            <person name="Getino M."/>
            <person name="Pursley I."/>
            <person name="Horton D.L."/>
            <person name="Alikhan N.F."/>
            <person name="Baker D."/>
            <person name="Gharbi K."/>
            <person name="Hall N."/>
            <person name="Watson M."/>
            <person name="Adriaenssens E.M."/>
            <person name="Foster-Nyarko E."/>
            <person name="Jarju S."/>
            <person name="Secka A."/>
            <person name="Antonio M."/>
            <person name="Oren A."/>
            <person name="Chaudhuri R.R."/>
            <person name="La Ragione R."/>
            <person name="Hildebrand F."/>
            <person name="Pallen M.J."/>
        </authorList>
    </citation>
    <scope>NUCLEOTIDE SEQUENCE</scope>
    <source>
        <strain evidence="9">CHK188-20938</strain>
    </source>
</reference>
<reference evidence="9" key="1">
    <citation type="submission" date="2020-10" db="EMBL/GenBank/DDBJ databases">
        <authorList>
            <person name="Gilroy R."/>
        </authorList>
    </citation>
    <scope>NUCLEOTIDE SEQUENCE</scope>
    <source>
        <strain evidence="9">CHK188-20938</strain>
    </source>
</reference>
<protein>
    <recommendedName>
        <fullName evidence="7">Phosphate-specific transport system accessory protein PhoU</fullName>
    </recommendedName>
</protein>
<evidence type="ECO:0000313" key="10">
    <source>
        <dbReference type="Proteomes" id="UP000824169"/>
    </source>
</evidence>
<evidence type="ECO:0000256" key="1">
    <source>
        <dbReference type="ARBA" id="ARBA00004496"/>
    </source>
</evidence>
<comment type="subunit">
    <text evidence="3 7">Homodimer.</text>
</comment>
<comment type="caution">
    <text evidence="9">The sequence shown here is derived from an EMBL/GenBank/DDBJ whole genome shotgun (WGS) entry which is preliminary data.</text>
</comment>
<dbReference type="PIRSF" id="PIRSF003107">
    <property type="entry name" value="PhoU"/>
    <property type="match status" value="1"/>
</dbReference>
<comment type="function">
    <text evidence="7">Plays a role in the regulation of phosphate uptake.</text>
</comment>
<dbReference type="FunFam" id="1.20.58.220:FF:000004">
    <property type="entry name" value="Phosphate-specific transport system accessory protein PhoU"/>
    <property type="match status" value="1"/>
</dbReference>
<evidence type="ECO:0000256" key="4">
    <source>
        <dbReference type="ARBA" id="ARBA00022448"/>
    </source>
</evidence>
<dbReference type="GO" id="GO:0005737">
    <property type="term" value="C:cytoplasm"/>
    <property type="evidence" value="ECO:0007669"/>
    <property type="project" value="UniProtKB-SubCell"/>
</dbReference>